<protein>
    <submittedName>
        <fullName evidence="1">Uncharacterized protein</fullName>
    </submittedName>
</protein>
<reference evidence="2" key="1">
    <citation type="submission" date="2016-06" db="EMBL/GenBank/DDBJ databases">
        <title>Parallel loss of symbiosis genes in relatives of nitrogen-fixing non-legume Parasponia.</title>
        <authorList>
            <person name="Van Velzen R."/>
            <person name="Holmer R."/>
            <person name="Bu F."/>
            <person name="Rutten L."/>
            <person name="Van Zeijl A."/>
            <person name="Liu W."/>
            <person name="Santuari L."/>
            <person name="Cao Q."/>
            <person name="Sharma T."/>
            <person name="Shen D."/>
            <person name="Roswanjaya Y."/>
            <person name="Wardhani T."/>
            <person name="Kalhor M.S."/>
            <person name="Jansen J."/>
            <person name="Van den Hoogen J."/>
            <person name="Gungor B."/>
            <person name="Hartog M."/>
            <person name="Hontelez J."/>
            <person name="Verver J."/>
            <person name="Yang W.-C."/>
            <person name="Schijlen E."/>
            <person name="Repin R."/>
            <person name="Schilthuizen M."/>
            <person name="Schranz E."/>
            <person name="Heidstra R."/>
            <person name="Miyata K."/>
            <person name="Fedorova E."/>
            <person name="Kohlen W."/>
            <person name="Bisseling T."/>
            <person name="Smit S."/>
            <person name="Geurts R."/>
        </authorList>
    </citation>
    <scope>NUCLEOTIDE SEQUENCE [LARGE SCALE GENOMIC DNA]</scope>
    <source>
        <strain evidence="2">cv. RG33-2</strain>
    </source>
</reference>
<evidence type="ECO:0000313" key="1">
    <source>
        <dbReference type="EMBL" id="PON95806.1"/>
    </source>
</evidence>
<comment type="caution">
    <text evidence="1">The sequence shown here is derived from an EMBL/GenBank/DDBJ whole genome shotgun (WGS) entry which is preliminary data.</text>
</comment>
<dbReference type="EMBL" id="JXTC01000042">
    <property type="protein sequence ID" value="PON95806.1"/>
    <property type="molecule type" value="Genomic_DNA"/>
</dbReference>
<dbReference type="AlphaFoldDB" id="A0A2P5FDH7"/>
<sequence length="54" mass="6127">AEVCSIFMINAVFERRDSNDFVPLSVRFTIILVLTKPKLARVTKAQSEYVVDPV</sequence>
<feature type="non-terminal residue" evidence="1">
    <location>
        <position position="1"/>
    </location>
</feature>
<dbReference type="InParanoid" id="A0A2P5FDH7"/>
<evidence type="ECO:0000313" key="2">
    <source>
        <dbReference type="Proteomes" id="UP000237000"/>
    </source>
</evidence>
<proteinExistence type="predicted"/>
<name>A0A2P5FDH7_TREOI</name>
<dbReference type="Proteomes" id="UP000237000">
    <property type="component" value="Unassembled WGS sequence"/>
</dbReference>
<organism evidence="1 2">
    <name type="scientific">Trema orientale</name>
    <name type="common">Charcoal tree</name>
    <name type="synonym">Celtis orientalis</name>
    <dbReference type="NCBI Taxonomy" id="63057"/>
    <lineage>
        <taxon>Eukaryota</taxon>
        <taxon>Viridiplantae</taxon>
        <taxon>Streptophyta</taxon>
        <taxon>Embryophyta</taxon>
        <taxon>Tracheophyta</taxon>
        <taxon>Spermatophyta</taxon>
        <taxon>Magnoliopsida</taxon>
        <taxon>eudicotyledons</taxon>
        <taxon>Gunneridae</taxon>
        <taxon>Pentapetalae</taxon>
        <taxon>rosids</taxon>
        <taxon>fabids</taxon>
        <taxon>Rosales</taxon>
        <taxon>Cannabaceae</taxon>
        <taxon>Trema</taxon>
    </lineage>
</organism>
<accession>A0A2P5FDH7</accession>
<keyword evidence="2" id="KW-1185">Reference proteome</keyword>
<gene>
    <name evidence="1" type="ORF">TorRG33x02_083290</name>
</gene>